<reference evidence="2 3" key="1">
    <citation type="submission" date="2014-01" db="EMBL/GenBank/DDBJ databases">
        <title>Full genme sequencing of cellulolytic bacterium Gynuella sunshinyii YC6258T gen. nov., sp. nov.</title>
        <authorList>
            <person name="Khan H."/>
            <person name="Chung E.J."/>
            <person name="Chung Y.R."/>
        </authorList>
    </citation>
    <scope>NUCLEOTIDE SEQUENCE [LARGE SCALE GENOMIC DNA]</scope>
    <source>
        <strain evidence="2 3">YC6258</strain>
    </source>
</reference>
<evidence type="ECO:0000259" key="1">
    <source>
        <dbReference type="PROSITE" id="PS50075"/>
    </source>
</evidence>
<keyword evidence="3" id="KW-1185">Reference proteome</keyword>
<dbReference type="Proteomes" id="UP000032266">
    <property type="component" value="Chromosome"/>
</dbReference>
<accession>A0A0C5VU04</accession>
<dbReference type="EMBL" id="CP007142">
    <property type="protein sequence ID" value="AJQ93844.1"/>
    <property type="molecule type" value="Genomic_DNA"/>
</dbReference>
<dbReference type="SUPFAM" id="SSF47336">
    <property type="entry name" value="ACP-like"/>
    <property type="match status" value="1"/>
</dbReference>
<gene>
    <name evidence="2" type="ORF">YC6258_01800</name>
</gene>
<name>A0A0C5VU04_9GAMM</name>
<proteinExistence type="predicted"/>
<dbReference type="Gene3D" id="1.10.1200.10">
    <property type="entry name" value="ACP-like"/>
    <property type="match status" value="1"/>
</dbReference>
<dbReference type="HOGENOM" id="CLU_108696_16_4_6"/>
<organism evidence="2 3">
    <name type="scientific">Gynuella sunshinyii YC6258</name>
    <dbReference type="NCBI Taxonomy" id="1445510"/>
    <lineage>
        <taxon>Bacteria</taxon>
        <taxon>Pseudomonadati</taxon>
        <taxon>Pseudomonadota</taxon>
        <taxon>Gammaproteobacteria</taxon>
        <taxon>Oceanospirillales</taxon>
        <taxon>Saccharospirillaceae</taxon>
        <taxon>Gynuella</taxon>
    </lineage>
</organism>
<dbReference type="AlphaFoldDB" id="A0A0C5VU04"/>
<dbReference type="PROSITE" id="PS50075">
    <property type="entry name" value="CARRIER"/>
    <property type="match status" value="1"/>
</dbReference>
<sequence length="76" mass="8227">MSDYQSKIREHIASELGIDLSSVSDSDPLFTSGLIDSFALIELLAFLEQELGADIDIADIDIDKIDTIEAIAKLAS</sequence>
<evidence type="ECO:0000313" key="2">
    <source>
        <dbReference type="EMBL" id="AJQ93844.1"/>
    </source>
</evidence>
<dbReference type="RefSeq" id="WP_052830149.1">
    <property type="nucleotide sequence ID" value="NZ_CP007142.1"/>
</dbReference>
<dbReference type="STRING" id="1445510.YC6258_01800"/>
<protein>
    <submittedName>
        <fullName evidence="2">Acyl carrier protein</fullName>
    </submittedName>
</protein>
<dbReference type="Pfam" id="PF00550">
    <property type="entry name" value="PP-binding"/>
    <property type="match status" value="1"/>
</dbReference>
<dbReference type="InterPro" id="IPR009081">
    <property type="entry name" value="PP-bd_ACP"/>
</dbReference>
<evidence type="ECO:0000313" key="3">
    <source>
        <dbReference type="Proteomes" id="UP000032266"/>
    </source>
</evidence>
<dbReference type="InterPro" id="IPR036736">
    <property type="entry name" value="ACP-like_sf"/>
</dbReference>
<feature type="domain" description="Carrier" evidence="1">
    <location>
        <begin position="1"/>
        <end position="76"/>
    </location>
</feature>
<dbReference type="KEGG" id="gsn:YC6258_01800"/>